<evidence type="ECO:0000256" key="3">
    <source>
        <dbReference type="ARBA" id="ARBA00023015"/>
    </source>
</evidence>
<feature type="binding site" evidence="7">
    <location>
        <begin position="89"/>
        <end position="94"/>
    </location>
    <ligand>
        <name>NAD(+)</name>
        <dbReference type="ChEBI" id="CHEBI:57540"/>
    </ligand>
</feature>
<dbReference type="Pfam" id="PF06971">
    <property type="entry name" value="Put_DNA-bind_N"/>
    <property type="match status" value="1"/>
</dbReference>
<dbReference type="PANTHER" id="PTHR35786:SF1">
    <property type="entry name" value="REDOX-SENSING TRANSCRIPTIONAL REPRESSOR REX 1"/>
    <property type="match status" value="1"/>
</dbReference>
<keyword evidence="4 7" id="KW-0520">NAD</keyword>
<evidence type="ECO:0000313" key="9">
    <source>
        <dbReference type="EMBL" id="MBC8533941.1"/>
    </source>
</evidence>
<dbReference type="Pfam" id="PF02629">
    <property type="entry name" value="CoA_binding"/>
    <property type="match status" value="1"/>
</dbReference>
<dbReference type="InterPro" id="IPR009718">
    <property type="entry name" value="Rex_DNA-bd_C_dom"/>
</dbReference>
<dbReference type="GO" id="GO:0051775">
    <property type="term" value="P:response to redox state"/>
    <property type="evidence" value="ECO:0007669"/>
    <property type="project" value="InterPro"/>
</dbReference>
<dbReference type="SUPFAM" id="SSF46785">
    <property type="entry name" value="Winged helix' DNA-binding domain"/>
    <property type="match status" value="1"/>
</dbReference>
<keyword evidence="1 7" id="KW-0963">Cytoplasm</keyword>
<dbReference type="SMART" id="SM00881">
    <property type="entry name" value="CoA_binding"/>
    <property type="match status" value="1"/>
</dbReference>
<dbReference type="RefSeq" id="WP_249319595.1">
    <property type="nucleotide sequence ID" value="NZ_JACRSN010000010.1"/>
</dbReference>
<evidence type="ECO:0000256" key="6">
    <source>
        <dbReference type="ARBA" id="ARBA00023163"/>
    </source>
</evidence>
<dbReference type="EMBL" id="JACRSN010000010">
    <property type="protein sequence ID" value="MBC8533941.1"/>
    <property type="molecule type" value="Genomic_DNA"/>
</dbReference>
<dbReference type="InterPro" id="IPR036390">
    <property type="entry name" value="WH_DNA-bd_sf"/>
</dbReference>
<dbReference type="PANTHER" id="PTHR35786">
    <property type="entry name" value="REDOX-SENSING TRANSCRIPTIONAL REPRESSOR REX"/>
    <property type="match status" value="1"/>
</dbReference>
<organism evidence="9 10">
    <name type="scientific">Yeguia hominis</name>
    <dbReference type="NCBI Taxonomy" id="2763662"/>
    <lineage>
        <taxon>Bacteria</taxon>
        <taxon>Bacillati</taxon>
        <taxon>Bacillota</taxon>
        <taxon>Clostridia</taxon>
        <taxon>Eubacteriales</taxon>
        <taxon>Yeguiaceae</taxon>
        <taxon>Yeguia</taxon>
    </lineage>
</organism>
<dbReference type="InterPro" id="IPR036291">
    <property type="entry name" value="NAD(P)-bd_dom_sf"/>
</dbReference>
<reference evidence="9" key="1">
    <citation type="submission" date="2020-08" db="EMBL/GenBank/DDBJ databases">
        <title>Genome public.</title>
        <authorList>
            <person name="Liu C."/>
            <person name="Sun Q."/>
        </authorList>
    </citation>
    <scope>NUCLEOTIDE SEQUENCE</scope>
    <source>
        <strain evidence="9">NSJ-40</strain>
    </source>
</reference>
<dbReference type="NCBIfam" id="NF003996">
    <property type="entry name" value="PRK05472.2-5"/>
    <property type="match status" value="1"/>
</dbReference>
<name>A0A926D919_9FIRM</name>
<dbReference type="NCBIfam" id="NF003994">
    <property type="entry name" value="PRK05472.2-3"/>
    <property type="match status" value="1"/>
</dbReference>
<comment type="caution">
    <text evidence="9">The sequence shown here is derived from an EMBL/GenBank/DDBJ whole genome shotgun (WGS) entry which is preliminary data.</text>
</comment>
<dbReference type="GO" id="GO:0005737">
    <property type="term" value="C:cytoplasm"/>
    <property type="evidence" value="ECO:0007669"/>
    <property type="project" value="UniProtKB-SubCell"/>
</dbReference>
<dbReference type="InterPro" id="IPR036388">
    <property type="entry name" value="WH-like_DNA-bd_sf"/>
</dbReference>
<protein>
    <recommendedName>
        <fullName evidence="7">Redox-sensing transcriptional repressor Rex</fullName>
    </recommendedName>
</protein>
<evidence type="ECO:0000256" key="2">
    <source>
        <dbReference type="ARBA" id="ARBA00022491"/>
    </source>
</evidence>
<comment type="function">
    <text evidence="7">Modulates transcription in response to changes in cellular NADH/NAD(+) redox state.</text>
</comment>
<dbReference type="SUPFAM" id="SSF51735">
    <property type="entry name" value="NAD(P)-binding Rossmann-fold domains"/>
    <property type="match status" value="1"/>
</dbReference>
<keyword evidence="10" id="KW-1185">Reference proteome</keyword>
<dbReference type="HAMAP" id="MF_01131">
    <property type="entry name" value="Rex"/>
    <property type="match status" value="1"/>
</dbReference>
<gene>
    <name evidence="7" type="primary">rex</name>
    <name evidence="9" type="ORF">IAG03_07975</name>
</gene>
<comment type="subunit">
    <text evidence="7">Homodimer.</text>
</comment>
<comment type="similarity">
    <text evidence="7">Belongs to the transcriptional regulatory Rex family.</text>
</comment>
<evidence type="ECO:0000256" key="5">
    <source>
        <dbReference type="ARBA" id="ARBA00023125"/>
    </source>
</evidence>
<proteinExistence type="inferred from homology"/>
<dbReference type="NCBIfam" id="NF003995">
    <property type="entry name" value="PRK05472.2-4"/>
    <property type="match status" value="1"/>
</dbReference>
<comment type="subcellular location">
    <subcellularLocation>
        <location evidence="7">Cytoplasm</location>
    </subcellularLocation>
</comment>
<sequence>MKQMEVSRATMGRIPIYLKYLKETNHHAENISATALARALGLGEVQVRKDLGAVSGAGRPKTGYQIQELIAALEKFLTNDENSSVVIVGAGKLGRALLDYSGFAEYGLQIVAAFDIAVSETAYSKTGKPIYAMDSFAAFCQSHAVRIGVITVPAPNAQEVCDRMVANGIRAIWCFAPCTLSVPEEIPVQYENMGLSLAYLKKKI</sequence>
<comment type="caution">
    <text evidence="7">Lacks conserved residue(s) required for the propagation of feature annotation.</text>
</comment>
<evidence type="ECO:0000256" key="7">
    <source>
        <dbReference type="HAMAP-Rule" id="MF_01131"/>
    </source>
</evidence>
<dbReference type="GO" id="GO:0003677">
    <property type="term" value="F:DNA binding"/>
    <property type="evidence" value="ECO:0007669"/>
    <property type="project" value="UniProtKB-UniRule"/>
</dbReference>
<feature type="domain" description="CoA-binding" evidence="8">
    <location>
        <begin position="79"/>
        <end position="179"/>
    </location>
</feature>
<dbReference type="GO" id="GO:0003700">
    <property type="term" value="F:DNA-binding transcription factor activity"/>
    <property type="evidence" value="ECO:0007669"/>
    <property type="project" value="UniProtKB-UniRule"/>
</dbReference>
<dbReference type="Gene3D" id="3.40.50.720">
    <property type="entry name" value="NAD(P)-binding Rossmann-like Domain"/>
    <property type="match status" value="1"/>
</dbReference>
<evidence type="ECO:0000256" key="4">
    <source>
        <dbReference type="ARBA" id="ARBA00023027"/>
    </source>
</evidence>
<keyword evidence="6 7" id="KW-0804">Transcription</keyword>
<evidence type="ECO:0000313" key="10">
    <source>
        <dbReference type="Proteomes" id="UP000651482"/>
    </source>
</evidence>
<dbReference type="InterPro" id="IPR003781">
    <property type="entry name" value="CoA-bd"/>
</dbReference>
<dbReference type="AlphaFoldDB" id="A0A926D919"/>
<evidence type="ECO:0000256" key="1">
    <source>
        <dbReference type="ARBA" id="ARBA00022490"/>
    </source>
</evidence>
<dbReference type="Proteomes" id="UP000651482">
    <property type="component" value="Unassembled WGS sequence"/>
</dbReference>
<keyword evidence="5 7" id="KW-0238">DNA-binding</keyword>
<evidence type="ECO:0000259" key="8">
    <source>
        <dbReference type="SMART" id="SM00881"/>
    </source>
</evidence>
<dbReference type="Gene3D" id="1.10.10.10">
    <property type="entry name" value="Winged helix-like DNA-binding domain superfamily/Winged helix DNA-binding domain"/>
    <property type="match status" value="1"/>
</dbReference>
<keyword evidence="3 7" id="KW-0805">Transcription regulation</keyword>
<dbReference type="GO" id="GO:0045892">
    <property type="term" value="P:negative regulation of DNA-templated transcription"/>
    <property type="evidence" value="ECO:0007669"/>
    <property type="project" value="InterPro"/>
</dbReference>
<dbReference type="InterPro" id="IPR022876">
    <property type="entry name" value="Tscrpt_rep_Rex"/>
</dbReference>
<accession>A0A926D919</accession>
<keyword evidence="2 7" id="KW-0678">Repressor</keyword>